<keyword evidence="1" id="KW-0472">Membrane</keyword>
<dbReference type="OrthoDB" id="4323136at2"/>
<dbReference type="Proteomes" id="UP000048965">
    <property type="component" value="Unassembled WGS sequence"/>
</dbReference>
<reference evidence="3" key="1">
    <citation type="submission" date="2014-09" db="EMBL/GenBank/DDBJ databases">
        <title>Whole genome shotgun sequence of Streptomyces sp. NBRC 110027.</title>
        <authorList>
            <person name="Komaki H."/>
            <person name="Ichikawa N."/>
            <person name="Katano-Makiyama Y."/>
            <person name="Hosoyama A."/>
            <person name="Hashimoto M."/>
            <person name="Uohara A."/>
            <person name="Kitahashi Y."/>
            <person name="Ohji S."/>
            <person name="Kimura A."/>
            <person name="Yamazoe A."/>
            <person name="Igarashi Y."/>
            <person name="Fujita N."/>
        </authorList>
    </citation>
    <scope>NUCLEOTIDE SEQUENCE [LARGE SCALE GENOMIC DNA]</scope>
    <source>
        <strain evidence="3">NBRC 110027</strain>
    </source>
</reference>
<comment type="caution">
    <text evidence="2">The sequence shown here is derived from an EMBL/GenBank/DDBJ whole genome shotgun (WGS) entry which is preliminary data.</text>
</comment>
<organism evidence="2 3">
    <name type="scientific">Streptomyces lydicamycinicus</name>
    <dbReference type="NCBI Taxonomy" id="1546107"/>
    <lineage>
        <taxon>Bacteria</taxon>
        <taxon>Bacillati</taxon>
        <taxon>Actinomycetota</taxon>
        <taxon>Actinomycetes</taxon>
        <taxon>Kitasatosporales</taxon>
        <taxon>Streptomycetaceae</taxon>
        <taxon>Streptomyces</taxon>
    </lineage>
</organism>
<reference evidence="2 3" key="2">
    <citation type="journal article" date="2015" name="Stand. Genomic Sci.">
        <title>Draft genome sequence of marine-derived Streptomyces sp. TP-A0598, a producer of anti-MRSA antibiotic lydicamycins.</title>
        <authorList>
            <person name="Komaki H."/>
            <person name="Ichikawa N."/>
            <person name="Hosoyama A."/>
            <person name="Fujita N."/>
            <person name="Igarashi Y."/>
        </authorList>
    </citation>
    <scope>NUCLEOTIDE SEQUENCE [LARGE SCALE GENOMIC DNA]</scope>
    <source>
        <strain evidence="2 3">NBRC 110027</strain>
    </source>
</reference>
<keyword evidence="3" id="KW-1185">Reference proteome</keyword>
<evidence type="ECO:0000313" key="2">
    <source>
        <dbReference type="EMBL" id="GAO07098.1"/>
    </source>
</evidence>
<proteinExistence type="predicted"/>
<sequence>MAKIVFTLLWAGVVVAVNSVLDDITWAQYLAIFVLGGMYAFTVNKIPGIRGKSAQEGPGA</sequence>
<keyword evidence="1" id="KW-1133">Transmembrane helix</keyword>
<dbReference type="AlphaFoldDB" id="A0A0P4R2Q7"/>
<evidence type="ECO:0000256" key="1">
    <source>
        <dbReference type="SAM" id="Phobius"/>
    </source>
</evidence>
<accession>A0A0P4R2Q7</accession>
<name>A0A0P4R2Q7_9ACTN</name>
<keyword evidence="1" id="KW-0812">Transmembrane</keyword>
<gene>
    <name evidence="2" type="ORF">TPA0598_02_03370</name>
</gene>
<feature type="transmembrane region" description="Helical" evidence="1">
    <location>
        <begin position="26"/>
        <end position="43"/>
    </location>
</feature>
<protein>
    <submittedName>
        <fullName evidence="2">Uncharacterized protein</fullName>
    </submittedName>
</protein>
<dbReference type="RefSeq" id="WP_042150766.1">
    <property type="nucleotide sequence ID" value="NZ_BBNO01000002.1"/>
</dbReference>
<dbReference type="EMBL" id="BBNO01000002">
    <property type="protein sequence ID" value="GAO07098.1"/>
    <property type="molecule type" value="Genomic_DNA"/>
</dbReference>
<evidence type="ECO:0000313" key="3">
    <source>
        <dbReference type="Proteomes" id="UP000048965"/>
    </source>
</evidence>